<name>A0A0J6CLY1_9BACL</name>
<dbReference type="OrthoDB" id="9791488at2"/>
<keyword evidence="1" id="KW-0238">DNA-binding</keyword>
<comment type="caution">
    <text evidence="3">The sequence shown here is derived from an EMBL/GenBank/DDBJ whole genome shotgun (WGS) entry which is preliminary data.</text>
</comment>
<dbReference type="STRING" id="157733.AB986_15335"/>
<dbReference type="InterPro" id="IPR047057">
    <property type="entry name" value="MerR_fam"/>
</dbReference>
<protein>
    <submittedName>
        <fullName evidence="3">MerR family transcriptional regulator</fullName>
    </submittedName>
</protein>
<evidence type="ECO:0000313" key="4">
    <source>
        <dbReference type="Proteomes" id="UP000035996"/>
    </source>
</evidence>
<dbReference type="GO" id="GO:0003677">
    <property type="term" value="F:DNA binding"/>
    <property type="evidence" value="ECO:0007669"/>
    <property type="project" value="UniProtKB-KW"/>
</dbReference>
<dbReference type="RefSeq" id="WP_048312108.1">
    <property type="nucleotide sequence ID" value="NZ_CP119526.1"/>
</dbReference>
<dbReference type="InterPro" id="IPR009061">
    <property type="entry name" value="DNA-bd_dom_put_sf"/>
</dbReference>
<dbReference type="EMBL" id="LELK01000004">
    <property type="protein sequence ID" value="KMM37236.1"/>
    <property type="molecule type" value="Genomic_DNA"/>
</dbReference>
<dbReference type="PANTHER" id="PTHR30204:SF58">
    <property type="entry name" value="HTH-TYPE TRANSCRIPTIONAL REGULATOR YFMP"/>
    <property type="match status" value="1"/>
</dbReference>
<sequence>MEEYTISEIASLFKVSTRTIRYYEELGLLSPVRKENGQREYARKERTRLELIFRGKNFGFQLEEIKEMIQLFDQDRTGERQLKRTIEYGKEKLLEVENKIKELNQLREDMKWYLESFEAKLKEGK</sequence>
<evidence type="ECO:0000313" key="3">
    <source>
        <dbReference type="EMBL" id="KMM37236.1"/>
    </source>
</evidence>
<gene>
    <name evidence="3" type="ORF">AB986_15335</name>
</gene>
<dbReference type="PRINTS" id="PR00040">
    <property type="entry name" value="HTHMERR"/>
</dbReference>
<dbReference type="GO" id="GO:0003700">
    <property type="term" value="F:DNA-binding transcription factor activity"/>
    <property type="evidence" value="ECO:0007669"/>
    <property type="project" value="InterPro"/>
</dbReference>
<dbReference type="PANTHER" id="PTHR30204">
    <property type="entry name" value="REDOX-CYCLING DRUG-SENSING TRANSCRIPTIONAL ACTIVATOR SOXR"/>
    <property type="match status" value="1"/>
</dbReference>
<reference evidence="3" key="1">
    <citation type="submission" date="2015-06" db="EMBL/GenBank/DDBJ databases">
        <authorList>
            <person name="Liu B."/>
            <person name="Wang J."/>
            <person name="Zhu Y."/>
            <person name="Liu G."/>
            <person name="Chen Q."/>
            <person name="Zheng C."/>
            <person name="Che J."/>
            <person name="Ge C."/>
            <person name="Shi H."/>
            <person name="Pan Z."/>
            <person name="Liu X."/>
        </authorList>
    </citation>
    <scope>NUCLEOTIDE SEQUENCE [LARGE SCALE GENOMIC DNA]</scope>
    <source>
        <strain evidence="3">DSM 16346</strain>
    </source>
</reference>
<feature type="domain" description="HTH merR-type" evidence="2">
    <location>
        <begin position="3"/>
        <end position="71"/>
    </location>
</feature>
<dbReference type="Pfam" id="PF13411">
    <property type="entry name" value="MerR_1"/>
    <property type="match status" value="1"/>
</dbReference>
<dbReference type="PROSITE" id="PS50937">
    <property type="entry name" value="HTH_MERR_2"/>
    <property type="match status" value="1"/>
</dbReference>
<accession>A0A0J6CLY1</accession>
<organism evidence="3 4">
    <name type="scientific">Guptibacillus hwajinpoensis</name>
    <dbReference type="NCBI Taxonomy" id="208199"/>
    <lineage>
        <taxon>Bacteria</taxon>
        <taxon>Bacillati</taxon>
        <taxon>Bacillota</taxon>
        <taxon>Bacilli</taxon>
        <taxon>Bacillales</taxon>
        <taxon>Guptibacillaceae</taxon>
        <taxon>Guptibacillus</taxon>
    </lineage>
</organism>
<evidence type="ECO:0000259" key="2">
    <source>
        <dbReference type="PROSITE" id="PS50937"/>
    </source>
</evidence>
<dbReference type="Gene3D" id="1.10.1660.10">
    <property type="match status" value="1"/>
</dbReference>
<dbReference type="SUPFAM" id="SSF46955">
    <property type="entry name" value="Putative DNA-binding domain"/>
    <property type="match status" value="1"/>
</dbReference>
<dbReference type="AlphaFoldDB" id="A0A0J6CLY1"/>
<proteinExistence type="predicted"/>
<dbReference type="SMART" id="SM00422">
    <property type="entry name" value="HTH_MERR"/>
    <property type="match status" value="1"/>
</dbReference>
<evidence type="ECO:0000256" key="1">
    <source>
        <dbReference type="ARBA" id="ARBA00023125"/>
    </source>
</evidence>
<keyword evidence="4" id="KW-1185">Reference proteome</keyword>
<dbReference type="InterPro" id="IPR000551">
    <property type="entry name" value="MerR-type_HTH_dom"/>
</dbReference>
<dbReference type="Proteomes" id="UP000035996">
    <property type="component" value="Unassembled WGS sequence"/>
</dbReference>